<keyword evidence="3" id="KW-1185">Reference proteome</keyword>
<proteinExistence type="predicted"/>
<dbReference type="InterPro" id="IPR036249">
    <property type="entry name" value="Thioredoxin-like_sf"/>
</dbReference>
<sequence length="109" mass="12251">MLESVTTLTEYSKRVETTPLFLAYFTAPGCGVCTSIRPKIEGLLAAHPSIESCIIDISTQQKISAQLSIFSIPAVLFYAQGKETIREARYFSVEQLEEKIERYQALLEE</sequence>
<dbReference type="InterPro" id="IPR013766">
    <property type="entry name" value="Thioredoxin_domain"/>
</dbReference>
<dbReference type="SUPFAM" id="SSF52833">
    <property type="entry name" value="Thioredoxin-like"/>
    <property type="match status" value="1"/>
</dbReference>
<dbReference type="eggNOG" id="COG0526">
    <property type="taxonomic scope" value="Bacteria"/>
</dbReference>
<protein>
    <submittedName>
        <fullName evidence="2">Thiol-disulfide isomerase and thioredoxin</fullName>
    </submittedName>
</protein>
<dbReference type="Proteomes" id="UP000002318">
    <property type="component" value="Chromosome"/>
</dbReference>
<dbReference type="EMBL" id="CP002116">
    <property type="protein sequence ID" value="ADK81646.1"/>
    <property type="molecule type" value="Genomic_DNA"/>
</dbReference>
<gene>
    <name evidence="2" type="ordered locus">Spirs_2533</name>
</gene>
<organism evidence="2 3">
    <name type="scientific">Sediminispirochaeta smaragdinae (strain DSM 11293 / JCM 15392 / SEBR 4228)</name>
    <name type="common">Spirochaeta smaragdinae</name>
    <dbReference type="NCBI Taxonomy" id="573413"/>
    <lineage>
        <taxon>Bacteria</taxon>
        <taxon>Pseudomonadati</taxon>
        <taxon>Spirochaetota</taxon>
        <taxon>Spirochaetia</taxon>
        <taxon>Spirochaetales</taxon>
        <taxon>Spirochaetaceae</taxon>
        <taxon>Sediminispirochaeta</taxon>
    </lineage>
</organism>
<keyword evidence="2" id="KW-0413">Isomerase</keyword>
<dbReference type="STRING" id="573413.Spirs_2533"/>
<accession>E1R3L5</accession>
<dbReference type="KEGG" id="ssm:Spirs_2533"/>
<evidence type="ECO:0000259" key="1">
    <source>
        <dbReference type="Pfam" id="PF00085"/>
    </source>
</evidence>
<dbReference type="CDD" id="cd02947">
    <property type="entry name" value="TRX_family"/>
    <property type="match status" value="1"/>
</dbReference>
<dbReference type="OrthoDB" id="411356at2"/>
<dbReference type="GO" id="GO:0016853">
    <property type="term" value="F:isomerase activity"/>
    <property type="evidence" value="ECO:0007669"/>
    <property type="project" value="UniProtKB-KW"/>
</dbReference>
<dbReference type="AlphaFoldDB" id="E1R3L5"/>
<dbReference type="Gene3D" id="3.40.30.10">
    <property type="entry name" value="Glutaredoxin"/>
    <property type="match status" value="1"/>
</dbReference>
<dbReference type="RefSeq" id="WP_013255108.1">
    <property type="nucleotide sequence ID" value="NC_014364.1"/>
</dbReference>
<reference evidence="2 3" key="1">
    <citation type="journal article" date="2010" name="Stand. Genomic Sci.">
        <title>Complete genome sequence of Spirochaeta smaragdinae type strain (SEBR 4228).</title>
        <authorList>
            <person name="Mavromatis K."/>
            <person name="Yasawong M."/>
            <person name="Chertkov O."/>
            <person name="Lapidus A."/>
            <person name="Lucas S."/>
            <person name="Nolan M."/>
            <person name="Del Rio T.G."/>
            <person name="Tice H."/>
            <person name="Cheng J.F."/>
            <person name="Pitluck S."/>
            <person name="Liolios K."/>
            <person name="Ivanova N."/>
            <person name="Tapia R."/>
            <person name="Han C."/>
            <person name="Bruce D."/>
            <person name="Goodwin L."/>
            <person name="Pati A."/>
            <person name="Chen A."/>
            <person name="Palaniappan K."/>
            <person name="Land M."/>
            <person name="Hauser L."/>
            <person name="Chang Y.J."/>
            <person name="Jeffries C.D."/>
            <person name="Detter J.C."/>
            <person name="Rohde M."/>
            <person name="Brambilla E."/>
            <person name="Spring S."/>
            <person name="Goker M."/>
            <person name="Sikorski J."/>
            <person name="Woyke T."/>
            <person name="Bristow J."/>
            <person name="Eisen J.A."/>
            <person name="Markowitz V."/>
            <person name="Hugenholtz P."/>
            <person name="Klenk H.P."/>
            <person name="Kyrpides N.C."/>
        </authorList>
    </citation>
    <scope>NUCLEOTIDE SEQUENCE [LARGE SCALE GENOMIC DNA]</scope>
    <source>
        <strain evidence="3">DSM 11293 / JCM 15392 / SEBR 4228</strain>
    </source>
</reference>
<name>E1R3L5_SEDSS</name>
<feature type="domain" description="Thioredoxin" evidence="1">
    <location>
        <begin position="6"/>
        <end position="100"/>
    </location>
</feature>
<evidence type="ECO:0000313" key="3">
    <source>
        <dbReference type="Proteomes" id="UP000002318"/>
    </source>
</evidence>
<dbReference type="Pfam" id="PF00085">
    <property type="entry name" value="Thioredoxin"/>
    <property type="match status" value="1"/>
</dbReference>
<evidence type="ECO:0000313" key="2">
    <source>
        <dbReference type="EMBL" id="ADK81646.1"/>
    </source>
</evidence>
<dbReference type="HOGENOM" id="CLU_090389_16_0_12"/>